<evidence type="ECO:0000313" key="2">
    <source>
        <dbReference type="EMBL" id="PWN96189.1"/>
    </source>
</evidence>
<proteinExistence type="predicted"/>
<dbReference type="Pfam" id="PF13460">
    <property type="entry name" value="NAD_binding_10"/>
    <property type="match status" value="1"/>
</dbReference>
<dbReference type="GO" id="GO:0044877">
    <property type="term" value="F:protein-containing complex binding"/>
    <property type="evidence" value="ECO:0007669"/>
    <property type="project" value="TreeGrafter"/>
</dbReference>
<keyword evidence="3" id="KW-1185">Reference proteome</keyword>
<dbReference type="SUPFAM" id="SSF51735">
    <property type="entry name" value="NAD(P)-binding Rossmann-fold domains"/>
    <property type="match status" value="1"/>
</dbReference>
<organism evidence="2 3">
    <name type="scientific">Tilletiopsis washingtonensis</name>
    <dbReference type="NCBI Taxonomy" id="58919"/>
    <lineage>
        <taxon>Eukaryota</taxon>
        <taxon>Fungi</taxon>
        <taxon>Dikarya</taxon>
        <taxon>Basidiomycota</taxon>
        <taxon>Ustilaginomycotina</taxon>
        <taxon>Exobasidiomycetes</taxon>
        <taxon>Entylomatales</taxon>
        <taxon>Entylomatales incertae sedis</taxon>
        <taxon>Tilletiopsis</taxon>
    </lineage>
</organism>
<name>A0A316Z3L7_9BASI</name>
<dbReference type="GeneID" id="37270570"/>
<dbReference type="AlphaFoldDB" id="A0A316Z3L7"/>
<accession>A0A316Z3L7</accession>
<dbReference type="PANTHER" id="PTHR12126:SF11">
    <property type="entry name" value="NADH DEHYDROGENASE [UBIQUINONE] 1 ALPHA SUBCOMPLEX SUBUNIT 9, MITOCHONDRIAL"/>
    <property type="match status" value="1"/>
</dbReference>
<dbReference type="EMBL" id="KZ819300">
    <property type="protein sequence ID" value="PWN96189.1"/>
    <property type="molecule type" value="Genomic_DNA"/>
</dbReference>
<evidence type="ECO:0000259" key="1">
    <source>
        <dbReference type="Pfam" id="PF13460"/>
    </source>
</evidence>
<gene>
    <name evidence="2" type="ORF">FA09DRAFT_331438</name>
</gene>
<dbReference type="InterPro" id="IPR016040">
    <property type="entry name" value="NAD(P)-bd_dom"/>
</dbReference>
<reference evidence="2 3" key="1">
    <citation type="journal article" date="2018" name="Mol. Biol. Evol.">
        <title>Broad Genomic Sampling Reveals a Smut Pathogenic Ancestry of the Fungal Clade Ustilaginomycotina.</title>
        <authorList>
            <person name="Kijpornyongpan T."/>
            <person name="Mondo S.J."/>
            <person name="Barry K."/>
            <person name="Sandor L."/>
            <person name="Lee J."/>
            <person name="Lipzen A."/>
            <person name="Pangilinan J."/>
            <person name="LaButti K."/>
            <person name="Hainaut M."/>
            <person name="Henrissat B."/>
            <person name="Grigoriev I.V."/>
            <person name="Spatafora J.W."/>
            <person name="Aime M.C."/>
        </authorList>
    </citation>
    <scope>NUCLEOTIDE SEQUENCE [LARGE SCALE GENOMIC DNA]</scope>
    <source>
        <strain evidence="2 3">MCA 4186</strain>
    </source>
</reference>
<dbReference type="OrthoDB" id="275457at2759"/>
<dbReference type="Gene3D" id="3.40.50.720">
    <property type="entry name" value="NAD(P)-binding Rossmann-like Domain"/>
    <property type="match status" value="1"/>
</dbReference>
<dbReference type="PANTHER" id="PTHR12126">
    <property type="entry name" value="NADH-UBIQUINONE OXIDOREDUCTASE 39 KDA SUBUNIT-RELATED"/>
    <property type="match status" value="1"/>
</dbReference>
<dbReference type="InterPro" id="IPR051207">
    <property type="entry name" value="ComplexI_NDUFA9_subunit"/>
</dbReference>
<dbReference type="CDD" id="cd05271">
    <property type="entry name" value="NDUFA9_like_SDR_a"/>
    <property type="match status" value="1"/>
</dbReference>
<evidence type="ECO:0000313" key="3">
    <source>
        <dbReference type="Proteomes" id="UP000245946"/>
    </source>
</evidence>
<feature type="domain" description="NAD(P)-binding" evidence="1">
    <location>
        <begin position="65"/>
        <end position="210"/>
    </location>
</feature>
<dbReference type="Proteomes" id="UP000245946">
    <property type="component" value="Unassembled WGS sequence"/>
</dbReference>
<dbReference type="GO" id="GO:0005739">
    <property type="term" value="C:mitochondrion"/>
    <property type="evidence" value="ECO:0007669"/>
    <property type="project" value="TreeGrafter"/>
</dbReference>
<protein>
    <submittedName>
        <fullName evidence="2">NAD(P)-binding protein</fullName>
    </submittedName>
</protein>
<dbReference type="InterPro" id="IPR036291">
    <property type="entry name" value="NAD(P)-bd_dom_sf"/>
</dbReference>
<dbReference type="STRING" id="58919.A0A316Z3L7"/>
<dbReference type="RefSeq" id="XP_025596468.1">
    <property type="nucleotide sequence ID" value="XM_025743026.1"/>
</dbReference>
<sequence>MVLLASPAPLRAASRAIPAAAVAAPQARGLHDLVIKRRTGQPIVRAGPYGGGRNSVSGHVATVFGCTGFLGRYIVNRLAQKGTQVIVPYRDEDEKRHLKLMGDLGQIVPLEWDLRRDDQIAECMRHSDVVYNLVGRNYPTKRFSLDDVHVSGAARIASLADSLGVARLIHVSHLNADKDSPSAFLRAKAEGEEAVRRAFEGATIVRPGPIYGHEDRLLNSMATWPATWRVNYGETKLRPVHSVDVAHALEVMLDAENTSMGQTFSLAGPRSYTIAEMMQLVEALTYNKIVRPALNVPKPILMTASKLAQLAWWPMLSPDEVTQRFLDCKPDEPGTKSWADLGIEPDLLEEVAIMYLRRYRSNLHFETPIETGGARLKGGKQRYRVID</sequence>